<proteinExistence type="predicted"/>
<evidence type="ECO:0008006" key="3">
    <source>
        <dbReference type="Google" id="ProtNLM"/>
    </source>
</evidence>
<dbReference type="EMBL" id="PISJ01000019">
    <property type="protein sequence ID" value="PKF31909.1"/>
    <property type="molecule type" value="Genomic_DNA"/>
</dbReference>
<reference evidence="1 2" key="1">
    <citation type="submission" date="2017-12" db="EMBL/GenBank/DDBJ databases">
        <title>Draft Genome sequences of multiple microbial strains isolated from spacecraft associated surfaces.</title>
        <authorList>
            <person name="Seuylemezian A."/>
            <person name="Vaishampayan P."/>
            <person name="Venkateswaran K."/>
        </authorList>
    </citation>
    <scope>NUCLEOTIDE SEQUENCE [LARGE SCALE GENOMIC DNA]</scope>
    <source>
        <strain evidence="1 2">2P01AA</strain>
    </source>
</reference>
<gene>
    <name evidence="1" type="ORF">CW311_16880</name>
</gene>
<comment type="caution">
    <text evidence="1">The sequence shown here is derived from an EMBL/GenBank/DDBJ whole genome shotgun (WGS) entry which is preliminary data.</text>
</comment>
<name>A0A2N0WBN2_9GAMM</name>
<evidence type="ECO:0000313" key="2">
    <source>
        <dbReference type="Proteomes" id="UP000233553"/>
    </source>
</evidence>
<accession>A0A2N0WBN2</accession>
<dbReference type="AlphaFoldDB" id="A0A2N0WBN2"/>
<organism evidence="1 2">
    <name type="scientific">Acinetobacter proteolyticus</name>
    <dbReference type="NCBI Taxonomy" id="1776741"/>
    <lineage>
        <taxon>Bacteria</taxon>
        <taxon>Pseudomonadati</taxon>
        <taxon>Pseudomonadota</taxon>
        <taxon>Gammaproteobacteria</taxon>
        <taxon>Moraxellales</taxon>
        <taxon>Moraxellaceae</taxon>
        <taxon>Acinetobacter</taxon>
    </lineage>
</organism>
<evidence type="ECO:0000313" key="1">
    <source>
        <dbReference type="EMBL" id="PKF31909.1"/>
    </source>
</evidence>
<sequence length="268" mass="31224">MICIYCGNESNGQDRTKEHVIPQWLIKKLGIEKQKCQFSPVSKYLEEFPITSPVPNTLVHKVCQTCNNGWLNEIDNSCKELLIKMITKDEYSHLLNTNNIQILQTLIFKIFLNFLATGPESFKNVRLEYFKEFYNYKYPPNGTELYISNILPREKFCISHLDHWQYFDKEIHESINETFKLNKTLSFKFFLQLGKISFVLSHSGADANIIYNPNMLTPLKIKGTTKPHAMRIEKCISPVDSTIANIILYNSLKISVLNTRYSLLFYTN</sequence>
<dbReference type="RefSeq" id="WP_101237234.1">
    <property type="nucleotide sequence ID" value="NZ_PISJ01000019.1"/>
</dbReference>
<dbReference type="Proteomes" id="UP000233553">
    <property type="component" value="Unassembled WGS sequence"/>
</dbReference>
<protein>
    <recommendedName>
        <fullName evidence="3">HNH endonuclease 5 domain-containing protein</fullName>
    </recommendedName>
</protein>